<name>A0A084EFZ4_SPHYA</name>
<dbReference type="InterPro" id="IPR046732">
    <property type="entry name" value="DUF6624"/>
</dbReference>
<dbReference type="Pfam" id="PF20329">
    <property type="entry name" value="DUF6624"/>
    <property type="match status" value="1"/>
</dbReference>
<dbReference type="PATRIC" id="fig|13690.10.peg.3962"/>
<dbReference type="Proteomes" id="UP000028534">
    <property type="component" value="Unassembled WGS sequence"/>
</dbReference>
<keyword evidence="1" id="KW-0732">Signal</keyword>
<dbReference type="eggNOG" id="COG4403">
    <property type="taxonomic scope" value="Bacteria"/>
</dbReference>
<evidence type="ECO:0000256" key="1">
    <source>
        <dbReference type="SAM" id="SignalP"/>
    </source>
</evidence>
<feature type="signal peptide" evidence="1">
    <location>
        <begin position="1"/>
        <end position="19"/>
    </location>
</feature>
<proteinExistence type="predicted"/>
<dbReference type="AlphaFoldDB" id="A0A084EFZ4"/>
<feature type="chain" id="PRO_5001774301" evidence="1">
    <location>
        <begin position="20"/>
        <end position="228"/>
    </location>
</feature>
<sequence length="228" mass="25623">MIFGLLLFLAIVSANPAPSAPEQLVAQIKAAYAEVEAENAKLPPPANISEKLIRLGKLDQAGRMAYMKLDLSTLPEADRASVQHQIFAEIGRHDLRYQNELKTLMPSEGWFRLSVYGKEAARAAFLIVQHAVNDQELMRNTLVRLEKLVAEGEAEGQAYAMLYDRTALEFDHRPQRYGTQVKCISGQWQPNELEDPANVNERRKSIGMTQTIEQYLQMFDDSQCAGTV</sequence>
<comment type="caution">
    <text evidence="2">The sequence shown here is derived from an EMBL/GenBank/DDBJ whole genome shotgun (WGS) entry which is preliminary data.</text>
</comment>
<protein>
    <submittedName>
        <fullName evidence="2">Uncharacterized protein</fullName>
    </submittedName>
</protein>
<dbReference type="RefSeq" id="WP_051886907.1">
    <property type="nucleotide sequence ID" value="NZ_JGVR01000026.1"/>
</dbReference>
<reference evidence="2 3" key="1">
    <citation type="submission" date="2014-03" db="EMBL/GenBank/DDBJ databases">
        <title>Genome sequence of Sphingobium yanoikuyae B1.</title>
        <authorList>
            <person name="Gan H.M."/>
            <person name="Gan H.Y."/>
            <person name="Savka M.A."/>
        </authorList>
    </citation>
    <scope>NUCLEOTIDE SEQUENCE [LARGE SCALE GENOMIC DNA]</scope>
    <source>
        <strain evidence="2 3">B1</strain>
    </source>
</reference>
<gene>
    <name evidence="2" type="ORF">CP98_03858</name>
</gene>
<dbReference type="EMBL" id="JGVR01000026">
    <property type="protein sequence ID" value="KEZ16886.1"/>
    <property type="molecule type" value="Genomic_DNA"/>
</dbReference>
<accession>A0A084EFZ4</accession>
<evidence type="ECO:0000313" key="3">
    <source>
        <dbReference type="Proteomes" id="UP000028534"/>
    </source>
</evidence>
<organism evidence="2 3">
    <name type="scientific">Sphingobium yanoikuyae</name>
    <name type="common">Sphingomonas yanoikuyae</name>
    <dbReference type="NCBI Taxonomy" id="13690"/>
    <lineage>
        <taxon>Bacteria</taxon>
        <taxon>Pseudomonadati</taxon>
        <taxon>Pseudomonadota</taxon>
        <taxon>Alphaproteobacteria</taxon>
        <taxon>Sphingomonadales</taxon>
        <taxon>Sphingomonadaceae</taxon>
        <taxon>Sphingobium</taxon>
    </lineage>
</organism>
<evidence type="ECO:0000313" key="2">
    <source>
        <dbReference type="EMBL" id="KEZ16886.1"/>
    </source>
</evidence>